<protein>
    <recommendedName>
        <fullName evidence="18">Leucine-rich repeat-containing N-terminal plant-type domain-containing protein</fullName>
    </recommendedName>
</protein>
<feature type="signal peptide" evidence="13">
    <location>
        <begin position="1"/>
        <end position="25"/>
    </location>
</feature>
<evidence type="ECO:0000256" key="8">
    <source>
        <dbReference type="ARBA" id="ARBA00022989"/>
    </source>
</evidence>
<name>A0A7N2LLP4_QUELO</name>
<dbReference type="Gramene" id="QL05p023479:mrna">
    <property type="protein sequence ID" value="QL05p023479:mrna"/>
    <property type="gene ID" value="QL05p023479"/>
</dbReference>
<dbReference type="AlphaFoldDB" id="A0A7N2LLP4"/>
<dbReference type="EMBL" id="LRBV02000005">
    <property type="status" value="NOT_ANNOTATED_CDS"/>
    <property type="molecule type" value="Genomic_DNA"/>
</dbReference>
<keyword evidence="10" id="KW-0675">Receptor</keyword>
<dbReference type="FunFam" id="3.80.10.10:FF:000111">
    <property type="entry name" value="LRR receptor-like serine/threonine-protein kinase ERECTA"/>
    <property type="match status" value="1"/>
</dbReference>
<dbReference type="InterPro" id="IPR032675">
    <property type="entry name" value="LRR_dom_sf"/>
</dbReference>
<evidence type="ECO:0000259" key="14">
    <source>
        <dbReference type="Pfam" id="PF08263"/>
    </source>
</evidence>
<evidence type="ECO:0008006" key="18">
    <source>
        <dbReference type="Google" id="ProtNLM"/>
    </source>
</evidence>
<dbReference type="FunFam" id="3.80.10.10:FF:000095">
    <property type="entry name" value="LRR receptor-like serine/threonine-protein kinase GSO1"/>
    <property type="match status" value="1"/>
</dbReference>
<evidence type="ECO:0000256" key="13">
    <source>
        <dbReference type="SAM" id="SignalP"/>
    </source>
</evidence>
<dbReference type="Gene3D" id="3.80.10.10">
    <property type="entry name" value="Ribonuclease Inhibitor"/>
    <property type="match status" value="3"/>
</dbReference>
<feature type="domain" description="Leucine-rich repeat-containing N-terminal plant-type" evidence="14">
    <location>
        <begin position="41"/>
        <end position="78"/>
    </location>
</feature>
<dbReference type="InterPro" id="IPR001611">
    <property type="entry name" value="Leu-rich_rpt"/>
</dbReference>
<dbReference type="Pfam" id="PF00560">
    <property type="entry name" value="LRR_1"/>
    <property type="match status" value="6"/>
</dbReference>
<keyword evidence="9 12" id="KW-0472">Membrane</keyword>
<organism evidence="16 17">
    <name type="scientific">Quercus lobata</name>
    <name type="common">Valley oak</name>
    <dbReference type="NCBI Taxonomy" id="97700"/>
    <lineage>
        <taxon>Eukaryota</taxon>
        <taxon>Viridiplantae</taxon>
        <taxon>Streptophyta</taxon>
        <taxon>Embryophyta</taxon>
        <taxon>Tracheophyta</taxon>
        <taxon>Spermatophyta</taxon>
        <taxon>Magnoliopsida</taxon>
        <taxon>eudicotyledons</taxon>
        <taxon>Gunneridae</taxon>
        <taxon>Pentapetalae</taxon>
        <taxon>rosids</taxon>
        <taxon>fabids</taxon>
        <taxon>Fagales</taxon>
        <taxon>Fagaceae</taxon>
        <taxon>Quercus</taxon>
    </lineage>
</organism>
<evidence type="ECO:0000313" key="17">
    <source>
        <dbReference type="Proteomes" id="UP000594261"/>
    </source>
</evidence>
<keyword evidence="4" id="KW-0433">Leucine-rich repeat</keyword>
<evidence type="ECO:0000259" key="15">
    <source>
        <dbReference type="Pfam" id="PF23598"/>
    </source>
</evidence>
<keyword evidence="17" id="KW-1185">Reference proteome</keyword>
<comment type="similarity">
    <text evidence="2">Belongs to the RLP family.</text>
</comment>
<feature type="chain" id="PRO_5029453471" description="Leucine-rich repeat-containing N-terminal plant-type domain-containing protein" evidence="13">
    <location>
        <begin position="26"/>
        <end position="881"/>
    </location>
</feature>
<keyword evidence="5 12" id="KW-0812">Transmembrane</keyword>
<dbReference type="OMA" id="RSACMEE"/>
<dbReference type="InterPro" id="IPR046956">
    <property type="entry name" value="RLP23-like"/>
</dbReference>
<feature type="domain" description="Disease resistance R13L4/SHOC-2-like LRR" evidence="15">
    <location>
        <begin position="255"/>
        <end position="495"/>
    </location>
</feature>
<evidence type="ECO:0000256" key="5">
    <source>
        <dbReference type="ARBA" id="ARBA00022692"/>
    </source>
</evidence>
<dbReference type="PANTHER" id="PTHR48063">
    <property type="entry name" value="LRR RECEPTOR-LIKE KINASE"/>
    <property type="match status" value="1"/>
</dbReference>
<proteinExistence type="inferred from homology"/>
<evidence type="ECO:0000256" key="11">
    <source>
        <dbReference type="ARBA" id="ARBA00023180"/>
    </source>
</evidence>
<dbReference type="Pfam" id="PF23598">
    <property type="entry name" value="LRR_14"/>
    <property type="match status" value="1"/>
</dbReference>
<evidence type="ECO:0000256" key="9">
    <source>
        <dbReference type="ARBA" id="ARBA00023136"/>
    </source>
</evidence>
<evidence type="ECO:0000256" key="2">
    <source>
        <dbReference type="ARBA" id="ARBA00009592"/>
    </source>
</evidence>
<dbReference type="PANTHER" id="PTHR48063:SF97">
    <property type="entry name" value="DISEASE RESISTANCE FAMILY PROTEIN _ LRR FAMILY PROTEIN"/>
    <property type="match status" value="1"/>
</dbReference>
<reference evidence="16 17" key="1">
    <citation type="journal article" date="2016" name="G3 (Bethesda)">
        <title>First Draft Assembly and Annotation of the Genome of a California Endemic Oak Quercus lobata Nee (Fagaceae).</title>
        <authorList>
            <person name="Sork V.L."/>
            <person name="Fitz-Gibbon S.T."/>
            <person name="Puiu D."/>
            <person name="Crepeau M."/>
            <person name="Gugger P.F."/>
            <person name="Sherman R."/>
            <person name="Stevens K."/>
            <person name="Langley C.H."/>
            <person name="Pellegrini M."/>
            <person name="Salzberg S.L."/>
        </authorList>
    </citation>
    <scope>NUCLEOTIDE SEQUENCE [LARGE SCALE GENOMIC DNA]</scope>
    <source>
        <strain evidence="16 17">cv. SW786</strain>
    </source>
</reference>
<dbReference type="InterPro" id="IPR003591">
    <property type="entry name" value="Leu-rich_rpt_typical-subtyp"/>
</dbReference>
<dbReference type="EnsemblPlants" id="QL05p023479:mrna">
    <property type="protein sequence ID" value="QL05p023479:mrna"/>
    <property type="gene ID" value="QL05p023479"/>
</dbReference>
<sequence>MMVNYNQSVAVFLLLSLGMFKLGSCSENQSQTNNVTVKCIQSEREALFSFKAGVNDTPGKLSSWVGEDCCQWKGVECDNESGHVTKLNLSNPAGRHRRFDYFERGPNSPCTWCTDSCPRSRRRSLLGDVNSSFSRDDKASLSGEITRYLGNLSSLTHLDLEGNYNLFIRNLDWVSSLSSLEYLYMGGVKINHTKADWLQAINMLPSLLELSLYSCELKHLPSSLTILNFTSLHVLDLSYNPFNTSIDLIYNPFNTSIPQWLFNLTSLTSLDLTFSNQGGKVLDSFGRLGRLKYLYLGGNHFYGSIPASIGNLSSLKELDLSYNEMNGTIPESFGQLSKLVKLYLLENSWKSVITEAQLMSLTSLEEFLLTTNKSQSLVFNVTENWVPPFSLKYLHLESCRIIDPKFPQWLQVQSELTYVILKNVGIKGTIPEKWLSMISSQLTHLDLSNNQIKGNLPHQFVFPNVTKLFLQSNLFSGPIPSNISDLMPSLQYLDLSGNLLYGKIPLSISKIKHLNILVLRRNNLSGELPYHWNESQMGLRVVDISYNNICGKIPSSMGFLGNLSILVLSNNNLSGEIPSSLQNCSIVSMDFGGNRLSGNLPSWIESDIFMLRLRSNLFSGIISRKWCNLNKLHILDLAQNNLFGGIPDCFNNFTAMVDHNTFGFKPIENYTEKAYIVTKGREYEYESTLQFVTCIDLSGNSLTGRIPIQITSLTRLGTLNLSANHLIGSIPKNIGNMRWLETLDLSNNSLFGPIPGSMSSLTSLVHLNLSFNNLTGRIPSGNQLQTLNDATIYKGNPLLCGSPLLTKCPRDETSDGLTITDTDDKQDGDDYERIWFYVSIGLGFAVGFWSVCGTILLKKSWRHCYFRFCDHIKDRIVLLIA</sequence>
<dbReference type="SUPFAM" id="SSF52058">
    <property type="entry name" value="L domain-like"/>
    <property type="match status" value="1"/>
</dbReference>
<keyword evidence="11" id="KW-0325">Glycoprotein</keyword>
<comment type="subcellular location">
    <subcellularLocation>
        <location evidence="1">Cell membrane</location>
        <topology evidence="1">Single-pass type I membrane protein</topology>
    </subcellularLocation>
</comment>
<dbReference type="PRINTS" id="PR00019">
    <property type="entry name" value="LEURICHRPT"/>
</dbReference>
<dbReference type="PROSITE" id="PS51450">
    <property type="entry name" value="LRR"/>
    <property type="match status" value="1"/>
</dbReference>
<keyword evidence="3" id="KW-1003">Cell membrane</keyword>
<dbReference type="FunFam" id="3.80.10.10:FF:001362">
    <property type="entry name" value="Lrr receptor-like serinethreonine-protein kinase gso2"/>
    <property type="match status" value="1"/>
</dbReference>
<evidence type="ECO:0000256" key="6">
    <source>
        <dbReference type="ARBA" id="ARBA00022729"/>
    </source>
</evidence>
<evidence type="ECO:0000256" key="1">
    <source>
        <dbReference type="ARBA" id="ARBA00004251"/>
    </source>
</evidence>
<evidence type="ECO:0000256" key="7">
    <source>
        <dbReference type="ARBA" id="ARBA00022737"/>
    </source>
</evidence>
<dbReference type="InterPro" id="IPR013210">
    <property type="entry name" value="LRR_N_plant-typ"/>
</dbReference>
<keyword evidence="8 12" id="KW-1133">Transmembrane helix</keyword>
<dbReference type="GO" id="GO:0005886">
    <property type="term" value="C:plasma membrane"/>
    <property type="evidence" value="ECO:0007669"/>
    <property type="project" value="UniProtKB-SubCell"/>
</dbReference>
<accession>A0A7N2LLP4</accession>
<dbReference type="InterPro" id="IPR055414">
    <property type="entry name" value="LRR_R13L4/SHOC2-like"/>
</dbReference>
<evidence type="ECO:0000256" key="4">
    <source>
        <dbReference type="ARBA" id="ARBA00022614"/>
    </source>
</evidence>
<dbReference type="SMART" id="SM00369">
    <property type="entry name" value="LRR_TYP"/>
    <property type="match status" value="9"/>
</dbReference>
<reference evidence="16" key="2">
    <citation type="submission" date="2021-01" db="UniProtKB">
        <authorList>
            <consortium name="EnsemblPlants"/>
        </authorList>
    </citation>
    <scope>IDENTIFICATION</scope>
</reference>
<keyword evidence="6 13" id="KW-0732">Signal</keyword>
<dbReference type="Pfam" id="PF08263">
    <property type="entry name" value="LRRNT_2"/>
    <property type="match status" value="1"/>
</dbReference>
<dbReference type="InParanoid" id="A0A7N2LLP4"/>
<dbReference type="SUPFAM" id="SSF52047">
    <property type="entry name" value="RNI-like"/>
    <property type="match status" value="2"/>
</dbReference>
<dbReference type="Proteomes" id="UP000594261">
    <property type="component" value="Chromosome 5"/>
</dbReference>
<evidence type="ECO:0000256" key="12">
    <source>
        <dbReference type="SAM" id="Phobius"/>
    </source>
</evidence>
<evidence type="ECO:0000256" key="10">
    <source>
        <dbReference type="ARBA" id="ARBA00023170"/>
    </source>
</evidence>
<dbReference type="FunCoup" id="A0A7N2LLP4">
    <property type="interactions" value="576"/>
</dbReference>
<evidence type="ECO:0000313" key="16">
    <source>
        <dbReference type="EnsemblPlants" id="QL05p023479:mrna"/>
    </source>
</evidence>
<feature type="transmembrane region" description="Helical" evidence="12">
    <location>
        <begin position="834"/>
        <end position="857"/>
    </location>
</feature>
<evidence type="ECO:0000256" key="3">
    <source>
        <dbReference type="ARBA" id="ARBA00022475"/>
    </source>
</evidence>
<keyword evidence="7" id="KW-0677">Repeat</keyword>